<dbReference type="PANTHER" id="PTHR34009">
    <property type="entry name" value="PROTEIN STAR"/>
    <property type="match status" value="1"/>
</dbReference>
<evidence type="ECO:0000313" key="3">
    <source>
        <dbReference type="Proteomes" id="UP001286313"/>
    </source>
</evidence>
<keyword evidence="3" id="KW-1185">Reference proteome</keyword>
<protein>
    <recommendedName>
        <fullName evidence="1">Methyltransferase FkbM domain-containing protein</fullName>
    </recommendedName>
</protein>
<dbReference type="GO" id="GO:0006888">
    <property type="term" value="P:endoplasmic reticulum to Golgi vesicle-mediated transport"/>
    <property type="evidence" value="ECO:0007669"/>
    <property type="project" value="TreeGrafter"/>
</dbReference>
<comment type="caution">
    <text evidence="2">The sequence shown here is derived from an EMBL/GenBank/DDBJ whole genome shotgun (WGS) entry which is preliminary data.</text>
</comment>
<dbReference type="GO" id="GO:0016197">
    <property type="term" value="P:endosomal transport"/>
    <property type="evidence" value="ECO:0007669"/>
    <property type="project" value="TreeGrafter"/>
</dbReference>
<reference evidence="2" key="1">
    <citation type="submission" date="2023-10" db="EMBL/GenBank/DDBJ databases">
        <title>Genome assemblies of two species of porcelain crab, Petrolisthes cinctipes and Petrolisthes manimaculis (Anomura: Porcellanidae).</title>
        <authorList>
            <person name="Angst P."/>
        </authorList>
    </citation>
    <scope>NUCLEOTIDE SEQUENCE</scope>
    <source>
        <strain evidence="2">PB745_01</strain>
        <tissue evidence="2">Gill</tissue>
    </source>
</reference>
<sequence length="292" mass="33242">MTFLTASFFTQHYTDYLLRSLQGPIPHNDSELLRYIRDEVLHEPSSEPYNFLGENSLASRMREESELFYNKSLRAIFKDKRGGFFVEAGALDGETMSNTLWLEVEQDWNGLLVEADSAAFLALTTKHRKAWAANVCLSPNPYPSKPNLPHVSFQEIFNQLPHHSGPSASPIGYKIRAMNSLLKFSSNMILANSWFEMVQCLPLESILLAMGVRQVDLLVLDVEGAEMAILGHLDLHQFNVQVLCMEWKRRSELESVSRNFSQRGYKEVARTTEDLILVKQDSPYAHVKLTAD</sequence>
<dbReference type="EMBL" id="JAWQEG010008533">
    <property type="protein sequence ID" value="KAK3850117.1"/>
    <property type="molecule type" value="Genomic_DNA"/>
</dbReference>
<feature type="domain" description="Methyltransferase FkbM" evidence="1">
    <location>
        <begin position="195"/>
        <end position="265"/>
    </location>
</feature>
<accession>A0AAE1BG33</accession>
<dbReference type="GO" id="GO:0005789">
    <property type="term" value="C:endoplasmic reticulum membrane"/>
    <property type="evidence" value="ECO:0007669"/>
    <property type="project" value="TreeGrafter"/>
</dbReference>
<name>A0AAE1BG33_PETCI</name>
<dbReference type="Pfam" id="PF05050">
    <property type="entry name" value="Methyltransf_21"/>
    <property type="match status" value="1"/>
</dbReference>
<dbReference type="InterPro" id="IPR029063">
    <property type="entry name" value="SAM-dependent_MTases_sf"/>
</dbReference>
<proteinExistence type="predicted"/>
<dbReference type="InterPro" id="IPR053202">
    <property type="entry name" value="EGF_Rcpt_Signaling_Reg"/>
</dbReference>
<dbReference type="AlphaFoldDB" id="A0AAE1BG33"/>
<dbReference type="Proteomes" id="UP001286313">
    <property type="component" value="Unassembled WGS sequence"/>
</dbReference>
<dbReference type="GO" id="GO:0005886">
    <property type="term" value="C:plasma membrane"/>
    <property type="evidence" value="ECO:0007669"/>
    <property type="project" value="TreeGrafter"/>
</dbReference>
<dbReference type="GO" id="GO:0005794">
    <property type="term" value="C:Golgi apparatus"/>
    <property type="evidence" value="ECO:0007669"/>
    <property type="project" value="TreeGrafter"/>
</dbReference>
<evidence type="ECO:0000259" key="1">
    <source>
        <dbReference type="Pfam" id="PF05050"/>
    </source>
</evidence>
<dbReference type="PANTHER" id="PTHR34009:SF2">
    <property type="entry name" value="PROTEIN STAR"/>
    <property type="match status" value="1"/>
</dbReference>
<organism evidence="2 3">
    <name type="scientific">Petrolisthes cinctipes</name>
    <name type="common">Flat porcelain crab</name>
    <dbReference type="NCBI Taxonomy" id="88211"/>
    <lineage>
        <taxon>Eukaryota</taxon>
        <taxon>Metazoa</taxon>
        <taxon>Ecdysozoa</taxon>
        <taxon>Arthropoda</taxon>
        <taxon>Crustacea</taxon>
        <taxon>Multicrustacea</taxon>
        <taxon>Malacostraca</taxon>
        <taxon>Eumalacostraca</taxon>
        <taxon>Eucarida</taxon>
        <taxon>Decapoda</taxon>
        <taxon>Pleocyemata</taxon>
        <taxon>Anomura</taxon>
        <taxon>Galatheoidea</taxon>
        <taxon>Porcellanidae</taxon>
        <taxon>Petrolisthes</taxon>
    </lineage>
</organism>
<dbReference type="Gene3D" id="3.40.50.150">
    <property type="entry name" value="Vaccinia Virus protein VP39"/>
    <property type="match status" value="1"/>
</dbReference>
<dbReference type="GO" id="GO:0031902">
    <property type="term" value="C:late endosome membrane"/>
    <property type="evidence" value="ECO:0007669"/>
    <property type="project" value="TreeGrafter"/>
</dbReference>
<evidence type="ECO:0000313" key="2">
    <source>
        <dbReference type="EMBL" id="KAK3850117.1"/>
    </source>
</evidence>
<dbReference type="InterPro" id="IPR006342">
    <property type="entry name" value="FkbM_mtfrase"/>
</dbReference>
<gene>
    <name evidence="2" type="ORF">Pcinc_043157</name>
</gene>